<comment type="caution">
    <text evidence="1">The sequence shown here is derived from an EMBL/GenBank/DDBJ whole genome shotgun (WGS) entry which is preliminary data.</text>
</comment>
<reference evidence="1" key="2">
    <citation type="submission" date="2022-01" db="EMBL/GenBank/DDBJ databases">
        <authorList>
            <person name="Yamashiro T."/>
            <person name="Shiraishi A."/>
            <person name="Satake H."/>
            <person name="Nakayama K."/>
        </authorList>
    </citation>
    <scope>NUCLEOTIDE SEQUENCE</scope>
</reference>
<dbReference type="Proteomes" id="UP001151760">
    <property type="component" value="Unassembled WGS sequence"/>
</dbReference>
<dbReference type="EMBL" id="BQNB010009296">
    <property type="protein sequence ID" value="GJS61528.1"/>
    <property type="molecule type" value="Genomic_DNA"/>
</dbReference>
<evidence type="ECO:0000313" key="2">
    <source>
        <dbReference type="Proteomes" id="UP001151760"/>
    </source>
</evidence>
<keyword evidence="2" id="KW-1185">Reference proteome</keyword>
<sequence>MWSSKGSSDEDDFVDVVFDGAFREELEIEEVVVGECVDVVFDGAFGGVGDEEVVVGEGVVVISSSLDMLTNNCLGGIRWKKWIEEVRHGV</sequence>
<evidence type="ECO:0000313" key="1">
    <source>
        <dbReference type="EMBL" id="GJS61528.1"/>
    </source>
</evidence>
<protein>
    <submittedName>
        <fullName evidence="1">Uncharacterized protein</fullName>
    </submittedName>
</protein>
<accession>A0ABQ4X8F0</accession>
<reference evidence="1" key="1">
    <citation type="journal article" date="2022" name="Int. J. Mol. Sci.">
        <title>Draft Genome of Tanacetum Coccineum: Genomic Comparison of Closely Related Tanacetum-Family Plants.</title>
        <authorList>
            <person name="Yamashiro T."/>
            <person name="Shiraishi A."/>
            <person name="Nakayama K."/>
            <person name="Satake H."/>
        </authorList>
    </citation>
    <scope>NUCLEOTIDE SEQUENCE</scope>
</reference>
<proteinExistence type="predicted"/>
<name>A0ABQ4X8F0_9ASTR</name>
<organism evidence="1 2">
    <name type="scientific">Tanacetum coccineum</name>
    <dbReference type="NCBI Taxonomy" id="301880"/>
    <lineage>
        <taxon>Eukaryota</taxon>
        <taxon>Viridiplantae</taxon>
        <taxon>Streptophyta</taxon>
        <taxon>Embryophyta</taxon>
        <taxon>Tracheophyta</taxon>
        <taxon>Spermatophyta</taxon>
        <taxon>Magnoliopsida</taxon>
        <taxon>eudicotyledons</taxon>
        <taxon>Gunneridae</taxon>
        <taxon>Pentapetalae</taxon>
        <taxon>asterids</taxon>
        <taxon>campanulids</taxon>
        <taxon>Asterales</taxon>
        <taxon>Asteraceae</taxon>
        <taxon>Asteroideae</taxon>
        <taxon>Anthemideae</taxon>
        <taxon>Anthemidinae</taxon>
        <taxon>Tanacetum</taxon>
    </lineage>
</organism>
<gene>
    <name evidence="1" type="ORF">Tco_0656312</name>
</gene>